<evidence type="ECO:0000313" key="3">
    <source>
        <dbReference type="EMBL" id="GAA4883283.1"/>
    </source>
</evidence>
<keyword evidence="3" id="KW-0547">Nucleotide-binding</keyword>
<dbReference type="PANTHER" id="PTHR35526">
    <property type="entry name" value="ANTI-SIGMA-F FACTOR RSBW-RELATED"/>
    <property type="match status" value="1"/>
</dbReference>
<evidence type="ECO:0000256" key="1">
    <source>
        <dbReference type="ARBA" id="ARBA00022527"/>
    </source>
</evidence>
<dbReference type="Proteomes" id="UP001501752">
    <property type="component" value="Unassembled WGS sequence"/>
</dbReference>
<protein>
    <submittedName>
        <fullName evidence="3">ATP-binding protein</fullName>
    </submittedName>
</protein>
<dbReference type="CDD" id="cd16936">
    <property type="entry name" value="HATPase_RsbW-like"/>
    <property type="match status" value="1"/>
</dbReference>
<sequence>MNTRRETLDEQAFAPPASAFAPTLPAAGQRRRLPFAGQQQVVTRARAFTLSALTDWSWPGSEDVVLLVAELVANAVLHAGGPIELVLDAHPTRLRIEVSDNSPVLPAPRRPHRPEMPGGHGLYIVQQASDRWGAAPQAWGKTVWAEIDTRSPNT</sequence>
<evidence type="ECO:0000259" key="2">
    <source>
        <dbReference type="Pfam" id="PF13581"/>
    </source>
</evidence>
<dbReference type="InterPro" id="IPR050267">
    <property type="entry name" value="Anti-sigma-factor_SerPK"/>
</dbReference>
<dbReference type="Pfam" id="PF13581">
    <property type="entry name" value="HATPase_c_2"/>
    <property type="match status" value="1"/>
</dbReference>
<name>A0ABP9EQM5_9ACTN</name>
<keyword evidence="1" id="KW-0418">Kinase</keyword>
<dbReference type="InterPro" id="IPR036890">
    <property type="entry name" value="HATPase_C_sf"/>
</dbReference>
<dbReference type="InterPro" id="IPR003594">
    <property type="entry name" value="HATPase_dom"/>
</dbReference>
<keyword evidence="3" id="KW-0067">ATP-binding</keyword>
<feature type="domain" description="Histidine kinase/HSP90-like ATPase" evidence="2">
    <location>
        <begin position="42"/>
        <end position="134"/>
    </location>
</feature>
<dbReference type="RefSeq" id="WP_345701368.1">
    <property type="nucleotide sequence ID" value="NZ_BAABIS010000001.1"/>
</dbReference>
<keyword evidence="1" id="KW-0808">Transferase</keyword>
<gene>
    <name evidence="3" type="ORF">GCM10023235_74750</name>
</gene>
<dbReference type="EMBL" id="BAABIS010000001">
    <property type="protein sequence ID" value="GAA4883283.1"/>
    <property type="molecule type" value="Genomic_DNA"/>
</dbReference>
<accession>A0ABP9EQM5</accession>
<organism evidence="3 4">
    <name type="scientific">Kitasatospora terrestris</name>
    <dbReference type="NCBI Taxonomy" id="258051"/>
    <lineage>
        <taxon>Bacteria</taxon>
        <taxon>Bacillati</taxon>
        <taxon>Actinomycetota</taxon>
        <taxon>Actinomycetes</taxon>
        <taxon>Kitasatosporales</taxon>
        <taxon>Streptomycetaceae</taxon>
        <taxon>Kitasatospora</taxon>
    </lineage>
</organism>
<dbReference type="SUPFAM" id="SSF55874">
    <property type="entry name" value="ATPase domain of HSP90 chaperone/DNA topoisomerase II/histidine kinase"/>
    <property type="match status" value="1"/>
</dbReference>
<evidence type="ECO:0000313" key="4">
    <source>
        <dbReference type="Proteomes" id="UP001501752"/>
    </source>
</evidence>
<dbReference type="Gene3D" id="3.30.565.10">
    <property type="entry name" value="Histidine kinase-like ATPase, C-terminal domain"/>
    <property type="match status" value="1"/>
</dbReference>
<keyword evidence="4" id="KW-1185">Reference proteome</keyword>
<dbReference type="GO" id="GO:0005524">
    <property type="term" value="F:ATP binding"/>
    <property type="evidence" value="ECO:0007669"/>
    <property type="project" value="UniProtKB-KW"/>
</dbReference>
<keyword evidence="1" id="KW-0723">Serine/threonine-protein kinase</keyword>
<dbReference type="PANTHER" id="PTHR35526:SF3">
    <property type="entry name" value="ANTI-SIGMA-F FACTOR RSBW"/>
    <property type="match status" value="1"/>
</dbReference>
<reference evidence="4" key="1">
    <citation type="journal article" date="2019" name="Int. J. Syst. Evol. Microbiol.">
        <title>The Global Catalogue of Microorganisms (GCM) 10K type strain sequencing project: providing services to taxonomists for standard genome sequencing and annotation.</title>
        <authorList>
            <consortium name="The Broad Institute Genomics Platform"/>
            <consortium name="The Broad Institute Genome Sequencing Center for Infectious Disease"/>
            <person name="Wu L."/>
            <person name="Ma J."/>
        </authorList>
    </citation>
    <scope>NUCLEOTIDE SEQUENCE [LARGE SCALE GENOMIC DNA]</scope>
    <source>
        <strain evidence="4">JCM 13006</strain>
    </source>
</reference>
<comment type="caution">
    <text evidence="3">The sequence shown here is derived from an EMBL/GenBank/DDBJ whole genome shotgun (WGS) entry which is preliminary data.</text>
</comment>
<proteinExistence type="predicted"/>